<dbReference type="OrthoDB" id="1333853at2"/>
<protein>
    <submittedName>
        <fullName evidence="1">Uncharacterized protein</fullName>
    </submittedName>
</protein>
<accession>A0A434ACK2</accession>
<sequence length="317" mass="35950">MKTLLLIVYFALAIPAYSQIQQYSPKVMLALETFAFLKGQSAALKKVGLQFPTLKNDVIALEKSSKVIFGRAERNIEYFLKDELNKGEFTLLQQRVDSLLNLQLKQPIQKEEYARNFLEKVRSELRLSKGNGIQKSIISFAYHDAPHQEVSDGHTVHFTTKQHPKAEKSAVLLSLPKSWSAEEGEMPAVVQQFTSHDGKGSEKILLLVHDLPSEDHDIVLNEKSIIEMVPPQSTVIRTEALTIDGLPGMMIEVEEILHSADTKRKIRMMQFMFAYNQQLYCLQGSIGPVHLNQNLDHHIKKYEPLFRLIAAGTQIVD</sequence>
<name>A0A434ACK2_9FLAO</name>
<dbReference type="AlphaFoldDB" id="A0A434ACK2"/>
<gene>
    <name evidence="1" type="ORF">D0817_00210</name>
</gene>
<reference evidence="2" key="1">
    <citation type="journal article" date="2019" name="Syst. Appl. Microbiol.">
        <title>Flavobacterium circumlabens sp. nov. and Flavobacterium cupreum sp. nov., two psychrotrophic species isolated from Antarctic environmental samples.</title>
        <authorList>
            <person name="Kralova S."/>
            <person name="Busse H.-J."/>
            <person name="Svec P."/>
            <person name="Maslanova I."/>
            <person name="Stankova E."/>
            <person name="Bartak M."/>
            <person name="Sedlacek I."/>
        </authorList>
    </citation>
    <scope>NUCLEOTIDE SEQUENCE [LARGE SCALE GENOMIC DNA]</scope>
    <source>
        <strain evidence="2">CCM 8825</strain>
    </source>
</reference>
<evidence type="ECO:0000313" key="1">
    <source>
        <dbReference type="EMBL" id="RUT72085.1"/>
    </source>
</evidence>
<proteinExistence type="predicted"/>
<dbReference type="RefSeq" id="WP_127336381.1">
    <property type="nucleotide sequence ID" value="NZ_QWDM01000001.1"/>
</dbReference>
<dbReference type="EMBL" id="QWDM01000001">
    <property type="protein sequence ID" value="RUT72085.1"/>
    <property type="molecule type" value="Genomic_DNA"/>
</dbReference>
<organism evidence="1 2">
    <name type="scientific">Flavobacterium cupreum</name>
    <dbReference type="NCBI Taxonomy" id="2133766"/>
    <lineage>
        <taxon>Bacteria</taxon>
        <taxon>Pseudomonadati</taxon>
        <taxon>Bacteroidota</taxon>
        <taxon>Flavobacteriia</taxon>
        <taxon>Flavobacteriales</taxon>
        <taxon>Flavobacteriaceae</taxon>
        <taxon>Flavobacterium</taxon>
    </lineage>
</organism>
<comment type="caution">
    <text evidence="1">The sequence shown here is derived from an EMBL/GenBank/DDBJ whole genome shotgun (WGS) entry which is preliminary data.</text>
</comment>
<keyword evidence="2" id="KW-1185">Reference proteome</keyword>
<evidence type="ECO:0000313" key="2">
    <source>
        <dbReference type="Proteomes" id="UP000288102"/>
    </source>
</evidence>
<dbReference type="Proteomes" id="UP000288102">
    <property type="component" value="Unassembled WGS sequence"/>
</dbReference>